<evidence type="ECO:0000256" key="2">
    <source>
        <dbReference type="SAM" id="Coils"/>
    </source>
</evidence>
<reference evidence="5" key="2">
    <citation type="submission" date="2023-11" db="UniProtKB">
        <authorList>
            <consortium name="WormBaseParasite"/>
        </authorList>
    </citation>
    <scope>IDENTIFICATION</scope>
</reference>
<sequence length="376" mass="44136">MRVAEQHSRCINNRSHPRSCTLECRQRDKDLEEARSRATQLEKTMRWWSDCTASWREKWATLRDERNYLREKLNSTQKALEGATETIEFLKSEKQELLNDFRKASNSHHNSTSTILPLNPAFHTVQESSQSRKADISTNQDTEKLNESSECVDRATEFPNNNQSSKRQLLELASTIRWWKCQCMSLEQEIRHLFDSNTKNWSKCEVLSHENYLLKQENDLLKKEIASLWSIRDNVNDTHADRISSINDLESRASENIENDPHKQNTDTNEMSVEDLLFQLSEKNCQIDLLQRRLSFMLHERGVLCHQLEEMNTIHDKLGNKMSLTAKSKRTQLLMNNATLKDDFSKYSYSNIENLFIKQLFYLFSHELNLKNSVGK</sequence>
<dbReference type="PANTHER" id="PTHR46292:SF1">
    <property type="entry name" value="COILED-COIL DOMAIN-CONTAINING PROTEIN 102A"/>
    <property type="match status" value="1"/>
</dbReference>
<feature type="coiled-coil region" evidence="2">
    <location>
        <begin position="73"/>
        <end position="107"/>
    </location>
</feature>
<proteinExistence type="predicted"/>
<feature type="region of interest" description="Disordered" evidence="3">
    <location>
        <begin position="127"/>
        <end position="146"/>
    </location>
</feature>
<dbReference type="Proteomes" id="UP000050795">
    <property type="component" value="Unassembled WGS sequence"/>
</dbReference>
<reference evidence="4" key="1">
    <citation type="submission" date="2022-06" db="EMBL/GenBank/DDBJ databases">
        <authorList>
            <person name="Berger JAMES D."/>
            <person name="Berger JAMES D."/>
        </authorList>
    </citation>
    <scope>NUCLEOTIDE SEQUENCE [LARGE SCALE GENOMIC DNA]</scope>
</reference>
<evidence type="ECO:0000256" key="1">
    <source>
        <dbReference type="ARBA" id="ARBA00023054"/>
    </source>
</evidence>
<feature type="compositionally biased region" description="Basic and acidic residues" evidence="3">
    <location>
        <begin position="130"/>
        <end position="146"/>
    </location>
</feature>
<name>A0AA85JAT2_TRIRE</name>
<dbReference type="PANTHER" id="PTHR46292">
    <property type="entry name" value="COILED-COIL DOMAIN-CONTAINING PROTEIN 102A"/>
    <property type="match status" value="1"/>
</dbReference>
<protein>
    <recommendedName>
        <fullName evidence="6">Coiled-coil domain-containing protein 102A</fullName>
    </recommendedName>
</protein>
<dbReference type="AlphaFoldDB" id="A0AA85JAT2"/>
<accession>A0AA85JAT2</accession>
<evidence type="ECO:0008006" key="6">
    <source>
        <dbReference type="Google" id="ProtNLM"/>
    </source>
</evidence>
<dbReference type="WBParaSite" id="TREG1_20700.1">
    <property type="protein sequence ID" value="TREG1_20700.1"/>
    <property type="gene ID" value="TREG1_20700"/>
</dbReference>
<evidence type="ECO:0000313" key="4">
    <source>
        <dbReference type="Proteomes" id="UP000050795"/>
    </source>
</evidence>
<evidence type="ECO:0000256" key="3">
    <source>
        <dbReference type="SAM" id="MobiDB-lite"/>
    </source>
</evidence>
<organism evidence="4 5">
    <name type="scientific">Trichobilharzia regenti</name>
    <name type="common">Nasal bird schistosome</name>
    <dbReference type="NCBI Taxonomy" id="157069"/>
    <lineage>
        <taxon>Eukaryota</taxon>
        <taxon>Metazoa</taxon>
        <taxon>Spiralia</taxon>
        <taxon>Lophotrochozoa</taxon>
        <taxon>Platyhelminthes</taxon>
        <taxon>Trematoda</taxon>
        <taxon>Digenea</taxon>
        <taxon>Strigeidida</taxon>
        <taxon>Schistosomatoidea</taxon>
        <taxon>Schistosomatidae</taxon>
        <taxon>Trichobilharzia</taxon>
    </lineage>
</organism>
<evidence type="ECO:0000313" key="5">
    <source>
        <dbReference type="WBParaSite" id="TREG1_20700.1"/>
    </source>
</evidence>
<keyword evidence="4" id="KW-1185">Reference proteome</keyword>
<keyword evidence="1 2" id="KW-0175">Coiled coil</keyword>